<name>A0A067BT83_SAPPC</name>
<feature type="domain" description="RGS" evidence="2">
    <location>
        <begin position="495"/>
        <end position="620"/>
    </location>
</feature>
<dbReference type="InterPro" id="IPR018490">
    <property type="entry name" value="cNMP-bd_dom_sf"/>
</dbReference>
<dbReference type="Proteomes" id="UP000030745">
    <property type="component" value="Unassembled WGS sequence"/>
</dbReference>
<dbReference type="PANTHER" id="PTHR10845:SF192">
    <property type="entry name" value="DOUBLE HIT, ISOFORM B"/>
    <property type="match status" value="1"/>
</dbReference>
<dbReference type="CDD" id="cd00038">
    <property type="entry name" value="CAP_ED"/>
    <property type="match status" value="1"/>
</dbReference>
<protein>
    <recommendedName>
        <fullName evidence="5">Cyclic nucleotide-binding domain-containing protein</fullName>
    </recommendedName>
</protein>
<dbReference type="PROSITE" id="PS50132">
    <property type="entry name" value="RGS"/>
    <property type="match status" value="1"/>
</dbReference>
<dbReference type="Pfam" id="PF00615">
    <property type="entry name" value="RGS"/>
    <property type="match status" value="1"/>
</dbReference>
<dbReference type="Gene3D" id="2.60.120.10">
    <property type="entry name" value="Jelly Rolls"/>
    <property type="match status" value="1"/>
</dbReference>
<gene>
    <name evidence="3" type="ORF">SPRG_16739</name>
</gene>
<dbReference type="PROSITE" id="PS50042">
    <property type="entry name" value="CNMP_BINDING_3"/>
    <property type="match status" value="1"/>
</dbReference>
<dbReference type="KEGG" id="spar:SPRG_16739"/>
<accession>A0A067BT83</accession>
<dbReference type="OrthoDB" id="196547at2759"/>
<evidence type="ECO:0000313" key="3">
    <source>
        <dbReference type="EMBL" id="KDO17857.1"/>
    </source>
</evidence>
<dbReference type="InterPro" id="IPR014710">
    <property type="entry name" value="RmlC-like_jellyroll"/>
</dbReference>
<organism evidence="3 4">
    <name type="scientific">Saprolegnia parasitica (strain CBS 223.65)</name>
    <dbReference type="NCBI Taxonomy" id="695850"/>
    <lineage>
        <taxon>Eukaryota</taxon>
        <taxon>Sar</taxon>
        <taxon>Stramenopiles</taxon>
        <taxon>Oomycota</taxon>
        <taxon>Saprolegniomycetes</taxon>
        <taxon>Saprolegniales</taxon>
        <taxon>Saprolegniaceae</taxon>
        <taxon>Saprolegnia</taxon>
    </lineage>
</organism>
<evidence type="ECO:0000259" key="2">
    <source>
        <dbReference type="PROSITE" id="PS50132"/>
    </source>
</evidence>
<dbReference type="VEuPathDB" id="FungiDB:SPRG_16739"/>
<dbReference type="EMBL" id="KK583549">
    <property type="protein sequence ID" value="KDO17857.1"/>
    <property type="molecule type" value="Genomic_DNA"/>
</dbReference>
<dbReference type="Pfam" id="PF00027">
    <property type="entry name" value="cNMP_binding"/>
    <property type="match status" value="1"/>
</dbReference>
<dbReference type="SUPFAM" id="SSF48097">
    <property type="entry name" value="Regulator of G-protein signaling, RGS"/>
    <property type="match status" value="1"/>
</dbReference>
<dbReference type="OMA" id="FLVHMPR"/>
<reference evidence="3 4" key="1">
    <citation type="journal article" date="2013" name="PLoS Genet.">
        <title>Distinctive expansion of potential virulence genes in the genome of the oomycete fish pathogen Saprolegnia parasitica.</title>
        <authorList>
            <person name="Jiang R.H."/>
            <person name="de Bruijn I."/>
            <person name="Haas B.J."/>
            <person name="Belmonte R."/>
            <person name="Lobach L."/>
            <person name="Christie J."/>
            <person name="van den Ackerveken G."/>
            <person name="Bottin A."/>
            <person name="Bulone V."/>
            <person name="Diaz-Moreno S.M."/>
            <person name="Dumas B."/>
            <person name="Fan L."/>
            <person name="Gaulin E."/>
            <person name="Govers F."/>
            <person name="Grenville-Briggs L.J."/>
            <person name="Horner N.R."/>
            <person name="Levin J.Z."/>
            <person name="Mammella M."/>
            <person name="Meijer H.J."/>
            <person name="Morris P."/>
            <person name="Nusbaum C."/>
            <person name="Oome S."/>
            <person name="Phillips A.J."/>
            <person name="van Rooyen D."/>
            <person name="Rzeszutek E."/>
            <person name="Saraiva M."/>
            <person name="Secombes C.J."/>
            <person name="Seidl M.F."/>
            <person name="Snel B."/>
            <person name="Stassen J.H."/>
            <person name="Sykes S."/>
            <person name="Tripathy S."/>
            <person name="van den Berg H."/>
            <person name="Vega-Arreguin J.C."/>
            <person name="Wawra S."/>
            <person name="Young S.K."/>
            <person name="Zeng Q."/>
            <person name="Dieguez-Uribeondo J."/>
            <person name="Russ C."/>
            <person name="Tyler B.M."/>
            <person name="van West P."/>
        </authorList>
    </citation>
    <scope>NUCLEOTIDE SEQUENCE [LARGE SCALE GENOMIC DNA]</scope>
    <source>
        <strain evidence="3 4">CBS 223.65</strain>
    </source>
</reference>
<dbReference type="AlphaFoldDB" id="A0A067BT83"/>
<keyword evidence="4" id="KW-1185">Reference proteome</keyword>
<feature type="domain" description="Cyclic nucleotide-binding" evidence="1">
    <location>
        <begin position="237"/>
        <end position="359"/>
    </location>
</feature>
<dbReference type="SUPFAM" id="SSF51206">
    <property type="entry name" value="cAMP-binding domain-like"/>
    <property type="match status" value="1"/>
</dbReference>
<dbReference type="PANTHER" id="PTHR10845">
    <property type="entry name" value="REGULATOR OF G PROTEIN SIGNALING"/>
    <property type="match status" value="1"/>
</dbReference>
<dbReference type="RefSeq" id="XP_012211438.1">
    <property type="nucleotide sequence ID" value="XM_012356048.1"/>
</dbReference>
<dbReference type="SMART" id="SM00315">
    <property type="entry name" value="RGS"/>
    <property type="match status" value="1"/>
</dbReference>
<dbReference type="InterPro" id="IPR036305">
    <property type="entry name" value="RGS_sf"/>
</dbReference>
<sequence length="696" mass="76315">MGSHASRVLPNLLPESAKGPRLVRTKHHNTRRKDAVWQSSILASLFCVEPPLQLSGMSLDVVLLPAMIAPGLDRLLVYDGAISATVLGVGDVAFHVQPIVRRAAATSNVEDAQSLVQFLHDQKDVRRFVTDEVLISCVRDTRSHNPHEDNLYILRFLIPKGNHLDVVAKSVLATNISVHGKVRALTVSVDATSAPAAMATMAKWRPVASVESFDRSSRDERVAISEDCVRILRASPFFADISTRDLTQLADLGTISIVDANVRLMAEGEIGGREMSILLAGTIAVQKTDPVQGTMRTVTVLQSGSCIGETSFLVHMPRTATLVTQAACMLLSLDGSNFLRFLQHFPQVHRKLQGMLCERFVHNIAAQGSVPFFRAIPLDRLVAWAQHCYIEDDVPAHQSVLPIVGKPKFSILLSGSVEHLQSGTQKSLVSTTGYFGSFGHVPLPPTGPWGSEASTATPCVFLSCDHAATDMVFDRAAVAAIQLRLSRQNVDVMPLLNLPDARKAILEFAGAEFSTENIDFMLAVQQFKLSPSLERALSICNEFVDTRAAQQVNIEAKMREDIIVSLATHKSGRPLSSPALLAPSGAIASLFDGAFDEILRLVRKDTLPRFKKTPLFAALLAAYPLFEHAVPSSPSPPDLNPIKPEDNHVHRRFATILSQVRDDPRRRRRLRSVSRRPLLLEPLFTAIAPRMPRTPR</sequence>
<dbReference type="InterPro" id="IPR016137">
    <property type="entry name" value="RGS"/>
</dbReference>
<proteinExistence type="predicted"/>
<dbReference type="SMART" id="SM00100">
    <property type="entry name" value="cNMP"/>
    <property type="match status" value="1"/>
</dbReference>
<evidence type="ECO:0008006" key="5">
    <source>
        <dbReference type="Google" id="ProtNLM"/>
    </source>
</evidence>
<dbReference type="InterPro" id="IPR000595">
    <property type="entry name" value="cNMP-bd_dom"/>
</dbReference>
<evidence type="ECO:0000259" key="1">
    <source>
        <dbReference type="PROSITE" id="PS50042"/>
    </source>
</evidence>
<dbReference type="GeneID" id="24138331"/>
<dbReference type="InterPro" id="IPR044926">
    <property type="entry name" value="RGS_subdomain_2"/>
</dbReference>
<dbReference type="STRING" id="695850.A0A067BT83"/>
<evidence type="ECO:0000313" key="4">
    <source>
        <dbReference type="Proteomes" id="UP000030745"/>
    </source>
</evidence>
<dbReference type="Gene3D" id="1.10.167.10">
    <property type="entry name" value="Regulator of G-protein Signalling 4, domain 2"/>
    <property type="match status" value="1"/>
</dbReference>